<dbReference type="Pfam" id="PF01841">
    <property type="entry name" value="Transglut_core"/>
    <property type="match status" value="1"/>
</dbReference>
<evidence type="ECO:0000256" key="1">
    <source>
        <dbReference type="SAM" id="Phobius"/>
    </source>
</evidence>
<dbReference type="PANTHER" id="PTHR35532">
    <property type="entry name" value="SIMILAR TO POLYHYDROXYALKANOATE DEPOLYMERASE"/>
    <property type="match status" value="1"/>
</dbReference>
<evidence type="ECO:0000313" key="3">
    <source>
        <dbReference type="EMBL" id="HDL89491.1"/>
    </source>
</evidence>
<comment type="caution">
    <text evidence="3">The sequence shown here is derived from an EMBL/GenBank/DDBJ whole genome shotgun (WGS) entry which is preliminary data.</text>
</comment>
<name>A0A7C1AVU3_9BACT</name>
<dbReference type="Proteomes" id="UP000886355">
    <property type="component" value="Unassembled WGS sequence"/>
</dbReference>
<evidence type="ECO:0000259" key="2">
    <source>
        <dbReference type="SMART" id="SM00460"/>
    </source>
</evidence>
<dbReference type="Gene3D" id="3.10.620.30">
    <property type="match status" value="1"/>
</dbReference>
<accession>A0A7C1AVU3</accession>
<dbReference type="PANTHER" id="PTHR35532:SF5">
    <property type="entry name" value="CARBOHYDRATE-BINDING DOMAIN-CONTAINING PROTEIN"/>
    <property type="match status" value="1"/>
</dbReference>
<feature type="transmembrane region" description="Helical" evidence="1">
    <location>
        <begin position="73"/>
        <end position="90"/>
    </location>
</feature>
<dbReference type="EMBL" id="DQZW01000055">
    <property type="protein sequence ID" value="HDL89491.1"/>
    <property type="molecule type" value="Genomic_DNA"/>
</dbReference>
<dbReference type="InterPro" id="IPR038765">
    <property type="entry name" value="Papain-like_cys_pep_sf"/>
</dbReference>
<dbReference type="AlphaFoldDB" id="A0A7C1AVU3"/>
<feature type="domain" description="Transglutaminase-like" evidence="2">
    <location>
        <begin position="226"/>
        <end position="286"/>
    </location>
</feature>
<organism evidence="3">
    <name type="scientific">Thermodesulforhabdus norvegica</name>
    <dbReference type="NCBI Taxonomy" id="39841"/>
    <lineage>
        <taxon>Bacteria</taxon>
        <taxon>Pseudomonadati</taxon>
        <taxon>Thermodesulfobacteriota</taxon>
        <taxon>Syntrophobacteria</taxon>
        <taxon>Syntrophobacterales</taxon>
        <taxon>Thermodesulforhabdaceae</taxon>
        <taxon>Thermodesulforhabdus</taxon>
    </lineage>
</organism>
<keyword evidence="1" id="KW-0812">Transmembrane</keyword>
<proteinExistence type="predicted"/>
<sequence>MQEWKQQHRTGQYFCENVEEQLTEQQKQVMEKTRKGRFPLRYFQTSSLSVRKCAKLPDGRAYLQGKIQGSRTMKLLFCTLIILVLLSTPICAQKMHQTFHFLQDDFPKGSTERKIAEFLIAHMSYAEFLNTSPEDFKNNVLYCALARKTMPWGKSIPEDIFLNYVCPNRIAQEGTTRWRQYLFAEIAPLVAQCKTIKEAALKINDWLTSKVFFAPTDARDLAPLDVLKRGFGRCEELNILYIAALRSVAIPARSVWTPAWKHTDGNHAWVEVYLDDGRWHYTDPSWLQEDFDNTWFTPFLQTAPVVMTSALTDICKTYKRFDLDRICVVTDRYANTIPITVNKETLNLLLEHLDGIGKIYGYVMVFNGGRLRPVLSHRFTNLDSLHWTFSITPGDYVLAFATRTAGAHYGCLHVSPEGNYSIEPPRKSLNTMFCTFRPVRPTGKTRLSPGLRSRRQKQAEKVRKISDGIFQTVKSWKPTLSDRLAHKLATAGKRAFEIMALAEGLQQKRRDRLWKLLELMNSKDLVDIGIGELKKLAISRANIKVENNLEQEIVDYFLINPRIYYEPPAWHYEELAKIIGPVKQLSPKTVSLKAAQIARLVQQIRKVPSSFCQELLTPLQVIKHLKATRDLEILVTTASLFRAAGIPAQFVPYAETVLIYDGKAWNLFRPEMPEKPLEDAGFSVLELSFRTEENKCINPESFKYMKDFGILRWTKGQPKPVKRVRTRRDTIRCSTMFELLPGRYDIFHKHTENTGKKLVSIVSIDVKPGKMLNLLLTVKQ</sequence>
<dbReference type="InterPro" id="IPR002931">
    <property type="entry name" value="Transglutaminase-like"/>
</dbReference>
<gene>
    <name evidence="3" type="ORF">ENG14_01135</name>
</gene>
<keyword evidence="1" id="KW-0472">Membrane</keyword>
<reference evidence="3" key="1">
    <citation type="journal article" date="2020" name="mSystems">
        <title>Genome- and Community-Level Interaction Insights into Carbon Utilization and Element Cycling Functions of Hydrothermarchaeota in Hydrothermal Sediment.</title>
        <authorList>
            <person name="Zhou Z."/>
            <person name="Liu Y."/>
            <person name="Xu W."/>
            <person name="Pan J."/>
            <person name="Luo Z.H."/>
            <person name="Li M."/>
        </authorList>
    </citation>
    <scope>NUCLEOTIDE SEQUENCE [LARGE SCALE GENOMIC DNA]</scope>
    <source>
        <strain evidence="3">HyVt-19</strain>
    </source>
</reference>
<dbReference type="SMART" id="SM00460">
    <property type="entry name" value="TGc"/>
    <property type="match status" value="1"/>
</dbReference>
<dbReference type="SUPFAM" id="SSF54001">
    <property type="entry name" value="Cysteine proteinases"/>
    <property type="match status" value="1"/>
</dbReference>
<protein>
    <submittedName>
        <fullName evidence="3">Transglutaminase domain-containing protein</fullName>
    </submittedName>
</protein>
<keyword evidence="1" id="KW-1133">Transmembrane helix</keyword>